<reference evidence="4 5" key="1">
    <citation type="submission" date="2015-06" db="EMBL/GenBank/DDBJ databases">
        <title>Genome sequence of Mycobacterium conceptionense strain MLE.</title>
        <authorList>
            <person name="Greninger A.L."/>
            <person name="Cunningham G."/>
            <person name="Chiu C.Y."/>
            <person name="Miller S."/>
        </authorList>
    </citation>
    <scope>NUCLEOTIDE SEQUENCE [LARGE SCALE GENOMIC DNA]</scope>
    <source>
        <strain evidence="4 5">MLE</strain>
    </source>
</reference>
<dbReference type="GO" id="GO:0000976">
    <property type="term" value="F:transcription cis-regulatory region binding"/>
    <property type="evidence" value="ECO:0007669"/>
    <property type="project" value="TreeGrafter"/>
</dbReference>
<comment type="caution">
    <text evidence="4">The sequence shown here is derived from an EMBL/GenBank/DDBJ whole genome shotgun (WGS) entry which is preliminary data.</text>
</comment>
<dbReference type="GO" id="GO:0003700">
    <property type="term" value="F:DNA-binding transcription factor activity"/>
    <property type="evidence" value="ECO:0007669"/>
    <property type="project" value="TreeGrafter"/>
</dbReference>
<evidence type="ECO:0000313" key="5">
    <source>
        <dbReference type="Proteomes" id="UP000037594"/>
    </source>
</evidence>
<dbReference type="PANTHER" id="PTHR30055:SF209">
    <property type="entry name" value="POSSIBLE TRANSCRIPTIONAL REGULATORY PROTEIN (PROBABLY TETR-FAMILY)"/>
    <property type="match status" value="1"/>
</dbReference>
<proteinExistence type="predicted"/>
<evidence type="ECO:0000256" key="1">
    <source>
        <dbReference type="ARBA" id="ARBA00023125"/>
    </source>
</evidence>
<dbReference type="PATRIC" id="fig|451644.5.peg.4898"/>
<dbReference type="EMBL" id="LFOD01000027">
    <property type="protein sequence ID" value="KMV15738.1"/>
    <property type="molecule type" value="Genomic_DNA"/>
</dbReference>
<evidence type="ECO:0000313" key="4">
    <source>
        <dbReference type="EMBL" id="KMV15738.1"/>
    </source>
</evidence>
<dbReference type="AlphaFoldDB" id="A0A0J8U2F3"/>
<dbReference type="Gene3D" id="1.10.357.10">
    <property type="entry name" value="Tetracycline Repressor, domain 2"/>
    <property type="match status" value="1"/>
</dbReference>
<keyword evidence="1 2" id="KW-0238">DNA-binding</keyword>
<dbReference type="OrthoDB" id="4709966at2"/>
<dbReference type="SUPFAM" id="SSF46689">
    <property type="entry name" value="Homeodomain-like"/>
    <property type="match status" value="1"/>
</dbReference>
<dbReference type="InterPro" id="IPR050109">
    <property type="entry name" value="HTH-type_TetR-like_transc_reg"/>
</dbReference>
<evidence type="ECO:0000256" key="2">
    <source>
        <dbReference type="PROSITE-ProRule" id="PRU00335"/>
    </source>
</evidence>
<evidence type="ECO:0000259" key="3">
    <source>
        <dbReference type="PROSITE" id="PS50977"/>
    </source>
</evidence>
<dbReference type="InterPro" id="IPR009057">
    <property type="entry name" value="Homeodomain-like_sf"/>
</dbReference>
<dbReference type="RefSeq" id="WP_019348862.1">
    <property type="nucleotide sequence ID" value="NZ_AGSZ01000834.1"/>
</dbReference>
<feature type="DNA-binding region" description="H-T-H motif" evidence="2">
    <location>
        <begin position="32"/>
        <end position="51"/>
    </location>
</feature>
<dbReference type="Proteomes" id="UP000037594">
    <property type="component" value="Unassembled WGS sequence"/>
</dbReference>
<feature type="domain" description="HTH tetR-type" evidence="3">
    <location>
        <begin position="9"/>
        <end position="69"/>
    </location>
</feature>
<dbReference type="PROSITE" id="PS50977">
    <property type="entry name" value="HTH_TETR_2"/>
    <property type="match status" value="1"/>
</dbReference>
<dbReference type="PANTHER" id="PTHR30055">
    <property type="entry name" value="HTH-TYPE TRANSCRIPTIONAL REGULATOR RUTR"/>
    <property type="match status" value="1"/>
</dbReference>
<dbReference type="InterPro" id="IPR001647">
    <property type="entry name" value="HTH_TetR"/>
</dbReference>
<sequence>MTRRRLSGADRRAQLLDVARDIVAEGGYPALTIERVAGGSGVTRTVVYQQFTDLAGLTTALLDRESAIAFAGMSTVDRPDFDTEQLGRGILAYLHAAPTSWRIILRPPDGAPPEVRQRIDLGRAYARKVAARPLSLAAGVDIDPDATTVRVLLSAVEELARIHLEDPEGHPDDEVLTHLRSLVEWAAKTAGRVGAPDTGTRRCASDT</sequence>
<dbReference type="Pfam" id="PF00440">
    <property type="entry name" value="TetR_N"/>
    <property type="match status" value="1"/>
</dbReference>
<organism evidence="4 5">
    <name type="scientific">Mycolicibacterium conceptionense</name>
    <dbReference type="NCBI Taxonomy" id="451644"/>
    <lineage>
        <taxon>Bacteria</taxon>
        <taxon>Bacillati</taxon>
        <taxon>Actinomycetota</taxon>
        <taxon>Actinomycetes</taxon>
        <taxon>Mycobacteriales</taxon>
        <taxon>Mycobacteriaceae</taxon>
        <taxon>Mycolicibacterium</taxon>
    </lineage>
</organism>
<gene>
    <name evidence="4" type="ORF">ACT17_23755</name>
</gene>
<accession>A0A0J8U2F3</accession>
<protein>
    <submittedName>
        <fullName evidence="4">Transcriptional regulator</fullName>
    </submittedName>
</protein>
<name>A0A0J8U2F3_9MYCO</name>